<dbReference type="SMART" id="SM00268">
    <property type="entry name" value="ACTIN"/>
    <property type="match status" value="1"/>
</dbReference>
<feature type="region of interest" description="Disordered" evidence="2">
    <location>
        <begin position="375"/>
        <end position="410"/>
    </location>
</feature>
<dbReference type="SUPFAM" id="SSF53067">
    <property type="entry name" value="Actin-like ATPase domain"/>
    <property type="match status" value="2"/>
</dbReference>
<dbReference type="AlphaFoldDB" id="A0AAV5QEQ5"/>
<dbReference type="CDD" id="cd13395">
    <property type="entry name" value="ASKHA_NBD_Arp4_ACTL6-like"/>
    <property type="match status" value="1"/>
</dbReference>
<dbReference type="InterPro" id="IPR004001">
    <property type="entry name" value="Actin_CS"/>
</dbReference>
<dbReference type="InterPro" id="IPR043129">
    <property type="entry name" value="ATPase_NBD"/>
</dbReference>
<gene>
    <name evidence="3" type="ORF">DASC09_005470</name>
</gene>
<dbReference type="EMBL" id="BTFZ01000001">
    <property type="protein sequence ID" value="GMM33222.1"/>
    <property type="molecule type" value="Genomic_DNA"/>
</dbReference>
<dbReference type="PANTHER" id="PTHR11937">
    <property type="entry name" value="ACTIN"/>
    <property type="match status" value="1"/>
</dbReference>
<protein>
    <submittedName>
        <fullName evidence="3">Arp4 protein</fullName>
    </submittedName>
</protein>
<comment type="similarity">
    <text evidence="1">Belongs to the actin family.</text>
</comment>
<name>A0AAV5QEQ5_9ASCO</name>
<dbReference type="Pfam" id="PF00022">
    <property type="entry name" value="Actin"/>
    <property type="match status" value="1"/>
</dbReference>
<evidence type="ECO:0000313" key="4">
    <source>
        <dbReference type="Proteomes" id="UP001360560"/>
    </source>
</evidence>
<feature type="compositionally biased region" description="Low complexity" evidence="2">
    <location>
        <begin position="398"/>
        <end position="410"/>
    </location>
</feature>
<dbReference type="GeneID" id="90071201"/>
<evidence type="ECO:0000313" key="3">
    <source>
        <dbReference type="EMBL" id="GMM33222.1"/>
    </source>
</evidence>
<dbReference type="Gene3D" id="3.90.640.10">
    <property type="entry name" value="Actin, Chain A, domain 4"/>
    <property type="match status" value="1"/>
</dbReference>
<proteinExistence type="inferred from homology"/>
<reference evidence="3 4" key="1">
    <citation type="journal article" date="2023" name="Elife">
        <title>Identification of key yeast species and microbe-microbe interactions impacting larval growth of Drosophila in the wild.</title>
        <authorList>
            <person name="Mure A."/>
            <person name="Sugiura Y."/>
            <person name="Maeda R."/>
            <person name="Honda K."/>
            <person name="Sakurai N."/>
            <person name="Takahashi Y."/>
            <person name="Watada M."/>
            <person name="Katoh T."/>
            <person name="Gotoh A."/>
            <person name="Gotoh Y."/>
            <person name="Taniguchi I."/>
            <person name="Nakamura K."/>
            <person name="Hayashi T."/>
            <person name="Katayama T."/>
            <person name="Uemura T."/>
            <person name="Hattori Y."/>
        </authorList>
    </citation>
    <scope>NUCLEOTIDE SEQUENCE [LARGE SCALE GENOMIC DNA]</scope>
    <source>
        <strain evidence="3 4">SC-9</strain>
    </source>
</reference>
<dbReference type="Proteomes" id="UP001360560">
    <property type="component" value="Unassembled WGS sequence"/>
</dbReference>
<dbReference type="RefSeq" id="XP_064850222.1">
    <property type="nucleotide sequence ID" value="XM_064994150.1"/>
</dbReference>
<dbReference type="InterPro" id="IPR004000">
    <property type="entry name" value="Actin"/>
</dbReference>
<dbReference type="FunFam" id="3.30.420.40:FF:000058">
    <property type="entry name" value="Putative actin-related protein 5"/>
    <property type="match status" value="1"/>
</dbReference>
<dbReference type="Gene3D" id="3.30.420.40">
    <property type="match status" value="3"/>
</dbReference>
<dbReference type="PROSITE" id="PS00432">
    <property type="entry name" value="ACTINS_2"/>
    <property type="match status" value="1"/>
</dbReference>
<evidence type="ECO:0000256" key="2">
    <source>
        <dbReference type="SAM" id="MobiDB-lite"/>
    </source>
</evidence>
<evidence type="ECO:0000256" key="1">
    <source>
        <dbReference type="RuleBase" id="RU000487"/>
    </source>
</evidence>
<comment type="caution">
    <text evidence="3">The sequence shown here is derived from an EMBL/GenBank/DDBJ whole genome shotgun (WGS) entry which is preliminary data.</text>
</comment>
<sequence length="522" mass="58803">MSATTNAPQVYGGDEVGAVVLDAGSFSTRAGYAGEDSPRYVIPSYYGYNEQKKGDLVEDTALDYASITYKTNYKRREYTYFGDESIHVPRSQTQIKPIIHDEIIEDWDAAIEMFDYLFNNLNADIEEQPVFMTEPVWNTKVNKLKSLEVFLEFFKTPGFYLGKAPSCTAFAAGRPNSLIVDIGHNVTSVTPVLDGMCLSKNTMKTHYGGGFLDAQLRCSFMQRGIDLIPRFQINSRTFTKYSLEQLQAKQKVEPQFQTSSLVPENITESFKEFENQRIYNEMKESLIVVPETPISDSSKFDYQSRYFELPNGLQVEFGDERYNIANSLFEPTNFINFWKKHPEYHHDDDFDWSTGENGELDELDINNDYVPLKRGKKKEDTAEYSEGGPVASDGTGTNNNNKPSNSSAASKNAKVAGLSSLINKTISALDVDIRQQVAHNIVVTGATSLVPGLTDRLFKDLGDTNPGLKIRIHASGNTSERKYQNWIGGSILSSLGIFHQLWVSKQEYEEVGGERLITERFR</sequence>
<organism evidence="3 4">
    <name type="scientific">Saccharomycopsis crataegensis</name>
    <dbReference type="NCBI Taxonomy" id="43959"/>
    <lineage>
        <taxon>Eukaryota</taxon>
        <taxon>Fungi</taxon>
        <taxon>Dikarya</taxon>
        <taxon>Ascomycota</taxon>
        <taxon>Saccharomycotina</taxon>
        <taxon>Saccharomycetes</taxon>
        <taxon>Saccharomycopsidaceae</taxon>
        <taxon>Saccharomycopsis</taxon>
    </lineage>
</organism>
<accession>A0AAV5QEQ5</accession>
<keyword evidence="4" id="KW-1185">Reference proteome</keyword>